<keyword evidence="5" id="KW-0378">Hydrolase</keyword>
<evidence type="ECO:0000256" key="5">
    <source>
        <dbReference type="PIRNR" id="PIRNR028973"/>
    </source>
</evidence>
<dbReference type="PANTHER" id="PTHR12978">
    <property type="entry name" value="HISTIDINE TRIAD HIT PROTEIN MEMBER"/>
    <property type="match status" value="1"/>
</dbReference>
<dbReference type="InterPro" id="IPR008594">
    <property type="entry name" value="DcpS/DCS2"/>
</dbReference>
<name>A0ABM1E882_PRICU</name>
<dbReference type="InterPro" id="IPR036265">
    <property type="entry name" value="HIT-like_sf"/>
</dbReference>
<comment type="similarity">
    <text evidence="1 5">Belongs to the HIT family.</text>
</comment>
<proteinExistence type="inferred from homology"/>
<evidence type="ECO:0000256" key="1">
    <source>
        <dbReference type="ARBA" id="ARBA00010208"/>
    </source>
</evidence>
<dbReference type="SUPFAM" id="SSF102860">
    <property type="entry name" value="mRNA decapping enzyme DcpS N-terminal domain"/>
    <property type="match status" value="1"/>
</dbReference>
<dbReference type="Pfam" id="PF11969">
    <property type="entry name" value="DcpS_C"/>
    <property type="match status" value="1"/>
</dbReference>
<protein>
    <recommendedName>
        <fullName evidence="3 5">m7GpppX diphosphatase</fullName>
        <ecNumber evidence="2 5">3.6.1.59</ecNumber>
    </recommendedName>
</protein>
<dbReference type="SUPFAM" id="SSF54197">
    <property type="entry name" value="HIT-like"/>
    <property type="match status" value="1"/>
</dbReference>
<evidence type="ECO:0000256" key="4">
    <source>
        <dbReference type="ARBA" id="ARBA00048222"/>
    </source>
</evidence>
<keyword evidence="5" id="KW-0507">mRNA processing</keyword>
<dbReference type="Gene3D" id="3.30.200.40">
    <property type="entry name" value="Scavenger mRNA decapping enzyme, N-terminal domain"/>
    <property type="match status" value="1"/>
</dbReference>
<dbReference type="Proteomes" id="UP000695022">
    <property type="component" value="Unplaced"/>
</dbReference>
<reference evidence="7" key="1">
    <citation type="submission" date="2025-08" db="UniProtKB">
        <authorList>
            <consortium name="RefSeq"/>
        </authorList>
    </citation>
    <scope>IDENTIFICATION</scope>
</reference>
<dbReference type="EC" id="3.6.1.59" evidence="2 5"/>
<comment type="catalytic activity">
    <reaction evidence="4 5">
        <text>a 5'-end (N(7)-methyl 5'-triphosphoguanosine)-ribonucleoside in mRNA + H2O = N(7)-methyl-GMP + a 5'-end diphospho-ribonucleoside in mRNA + 2 H(+)</text>
        <dbReference type="Rhea" id="RHEA:65388"/>
        <dbReference type="Rhea" id="RHEA-COMP:17165"/>
        <dbReference type="Rhea" id="RHEA-COMP:17167"/>
        <dbReference type="ChEBI" id="CHEBI:15377"/>
        <dbReference type="ChEBI" id="CHEBI:15378"/>
        <dbReference type="ChEBI" id="CHEBI:58285"/>
        <dbReference type="ChEBI" id="CHEBI:156461"/>
        <dbReference type="ChEBI" id="CHEBI:167616"/>
        <dbReference type="EC" id="3.6.1.59"/>
    </reaction>
</comment>
<keyword evidence="5" id="KW-0539">Nucleus</keyword>
<keyword evidence="6" id="KW-1185">Reference proteome</keyword>
<dbReference type="Gene3D" id="3.30.428.10">
    <property type="entry name" value="HIT-like"/>
    <property type="match status" value="1"/>
</dbReference>
<dbReference type="GeneID" id="106809731"/>
<evidence type="ECO:0000256" key="3">
    <source>
        <dbReference type="ARBA" id="ARBA00015636"/>
    </source>
</evidence>
<evidence type="ECO:0000256" key="2">
    <source>
        <dbReference type="ARBA" id="ARBA00012520"/>
    </source>
</evidence>
<organism evidence="6 7">
    <name type="scientific">Priapulus caudatus</name>
    <name type="common">Priapulid worm</name>
    <dbReference type="NCBI Taxonomy" id="37621"/>
    <lineage>
        <taxon>Eukaryota</taxon>
        <taxon>Metazoa</taxon>
        <taxon>Ecdysozoa</taxon>
        <taxon>Scalidophora</taxon>
        <taxon>Priapulida</taxon>
        <taxon>Priapulimorpha</taxon>
        <taxon>Priapulimorphida</taxon>
        <taxon>Priapulidae</taxon>
        <taxon>Priapulus</taxon>
    </lineage>
</organism>
<evidence type="ECO:0000313" key="7">
    <source>
        <dbReference type="RefSeq" id="XP_014668403.1"/>
    </source>
</evidence>
<accession>A0ABM1E882</accession>
<dbReference type="RefSeq" id="XP_014668403.1">
    <property type="nucleotide sequence ID" value="XM_014812917.1"/>
</dbReference>
<comment type="subcellular location">
    <subcellularLocation>
        <location evidence="5">Nucleus</location>
    </subcellularLocation>
</comment>
<evidence type="ECO:0000313" key="6">
    <source>
        <dbReference type="Proteomes" id="UP000695022"/>
    </source>
</evidence>
<dbReference type="Pfam" id="PF05652">
    <property type="entry name" value="DcpS"/>
    <property type="match status" value="1"/>
</dbReference>
<gene>
    <name evidence="7" type="primary">LOC106809731</name>
</gene>
<dbReference type="InterPro" id="IPR011145">
    <property type="entry name" value="Scavenger_mRNA_decap_enz_N"/>
</dbReference>
<dbReference type="PIRSF" id="PIRSF028973">
    <property type="entry name" value="Scavenger_mRNA_decap_enz"/>
    <property type="match status" value="1"/>
</dbReference>
<dbReference type="PANTHER" id="PTHR12978:SF0">
    <property type="entry name" value="M7GPPPX DIPHOSPHATASE"/>
    <property type="match status" value="1"/>
</dbReference>
<comment type="function">
    <text evidence="5">Decapping scavenger enzyme that catalyzes the cleavage of a residual cap structure following the degradation of mRNAs by the 3'-&gt;5' exosome-mediated mRNA decay pathway.</text>
</comment>
<sequence>MSLEPLSKKLCKGDHVENNEFTSFKNLNVVRILQDKPESKAAFIHGRFEGRDEDAVVIVEKTPFSAETIQQVLSSDTTLTTHHINDIYGTYSGYPKPELNDIKATIIFPATEKHIIKYTDQPIHAINETGDDYKIVTLPYLKKQDFHIQWVYNILEKKAETERVLFEDPDPKIGFVLLPDMKWDKKHMENMYMLAICHRRDVLSLRDLTEEHLPMLRNILSKGLNAIKEAYGVNEDQVKIYLHYQPSYYHLHVHFTHLKFNAPGSSVGKAYLLTDVIDNIVLMSNYYQGKTLTFVATEADPLYLEFVKARKATNHD</sequence>